<evidence type="ECO:0000313" key="2">
    <source>
        <dbReference type="Proteomes" id="UP001596398"/>
    </source>
</evidence>
<gene>
    <name evidence="1" type="ORF">ACFQJ4_14845</name>
</gene>
<comment type="caution">
    <text evidence="1">The sequence shown here is derived from an EMBL/GenBank/DDBJ whole genome shotgun (WGS) entry which is preliminary data.</text>
</comment>
<dbReference type="EMBL" id="JBHTAP010000002">
    <property type="protein sequence ID" value="MFC7236576.1"/>
    <property type="molecule type" value="Genomic_DNA"/>
</dbReference>
<proteinExistence type="predicted"/>
<dbReference type="Proteomes" id="UP001596398">
    <property type="component" value="Unassembled WGS sequence"/>
</dbReference>
<protein>
    <submittedName>
        <fullName evidence="1">Uncharacterized protein</fullName>
    </submittedName>
</protein>
<reference evidence="1 2" key="1">
    <citation type="journal article" date="2019" name="Int. J. Syst. Evol. Microbiol.">
        <title>The Global Catalogue of Microorganisms (GCM) 10K type strain sequencing project: providing services to taxonomists for standard genome sequencing and annotation.</title>
        <authorList>
            <consortium name="The Broad Institute Genomics Platform"/>
            <consortium name="The Broad Institute Genome Sequencing Center for Infectious Disease"/>
            <person name="Wu L."/>
            <person name="Ma J."/>
        </authorList>
    </citation>
    <scope>NUCLEOTIDE SEQUENCE [LARGE SCALE GENOMIC DNA]</scope>
    <source>
        <strain evidence="1 2">DT85</strain>
    </source>
</reference>
<sequence length="112" mass="13000">MFEANEGIRLGVGLDVPNRLGRPFVRLAVHDRRERWRSSKRLFERLLWDADNTADVAIRGEIHRKVRVDAVAIKRELDSERVGGVRRLNAREIIGRDVVEFRLDGCREPGRD</sequence>
<keyword evidence="2" id="KW-1185">Reference proteome</keyword>
<dbReference type="RefSeq" id="WP_276236279.1">
    <property type="nucleotide sequence ID" value="NZ_CP119803.1"/>
</dbReference>
<accession>A0ABD5ZTF7</accession>
<dbReference type="GeneID" id="79268314"/>
<evidence type="ECO:0000313" key="1">
    <source>
        <dbReference type="EMBL" id="MFC7236576.1"/>
    </source>
</evidence>
<organism evidence="1 2">
    <name type="scientific">Halosegnis marinus</name>
    <dbReference type="NCBI Taxonomy" id="3034023"/>
    <lineage>
        <taxon>Archaea</taxon>
        <taxon>Methanobacteriati</taxon>
        <taxon>Methanobacteriota</taxon>
        <taxon>Stenosarchaea group</taxon>
        <taxon>Halobacteria</taxon>
        <taxon>Halobacteriales</taxon>
        <taxon>Natronomonadaceae</taxon>
        <taxon>Halosegnis</taxon>
    </lineage>
</organism>
<dbReference type="AlphaFoldDB" id="A0ABD5ZTF7"/>
<name>A0ABD5ZTF7_9EURY</name>